<feature type="signal peptide" evidence="1">
    <location>
        <begin position="1"/>
        <end position="23"/>
    </location>
</feature>
<keyword evidence="1" id="KW-0732">Signal</keyword>
<keyword evidence="3" id="KW-1185">Reference proteome</keyword>
<sequence>MKFAIASSLFILAFLALIDQARGLIPMTLHMPKKGPLAAPPGFVPINMTYEAYQDMKQHLPANTSFVFCPSNGSACVEFKNATELESSPFWAARTRKRGRYPFTTIRTWCLG</sequence>
<dbReference type="Proteomes" id="UP001338125">
    <property type="component" value="Unassembled WGS sequence"/>
</dbReference>
<organism evidence="2 3">
    <name type="scientific">Cladobotryum mycophilum</name>
    <dbReference type="NCBI Taxonomy" id="491253"/>
    <lineage>
        <taxon>Eukaryota</taxon>
        <taxon>Fungi</taxon>
        <taxon>Dikarya</taxon>
        <taxon>Ascomycota</taxon>
        <taxon>Pezizomycotina</taxon>
        <taxon>Sordariomycetes</taxon>
        <taxon>Hypocreomycetidae</taxon>
        <taxon>Hypocreales</taxon>
        <taxon>Hypocreaceae</taxon>
        <taxon>Cladobotryum</taxon>
    </lineage>
</organism>
<evidence type="ECO:0000256" key="1">
    <source>
        <dbReference type="SAM" id="SignalP"/>
    </source>
</evidence>
<feature type="chain" id="PRO_5047246337" evidence="1">
    <location>
        <begin position="24"/>
        <end position="112"/>
    </location>
</feature>
<proteinExistence type="predicted"/>
<accession>A0ABR0S6B9</accession>
<evidence type="ECO:0000313" key="3">
    <source>
        <dbReference type="Proteomes" id="UP001338125"/>
    </source>
</evidence>
<comment type="caution">
    <text evidence="2">The sequence shown here is derived from an EMBL/GenBank/DDBJ whole genome shotgun (WGS) entry which is preliminary data.</text>
</comment>
<dbReference type="EMBL" id="JAVFKD010000016">
    <property type="protein sequence ID" value="KAK5987231.1"/>
    <property type="molecule type" value="Genomic_DNA"/>
</dbReference>
<evidence type="ECO:0000313" key="2">
    <source>
        <dbReference type="EMBL" id="KAK5987231.1"/>
    </source>
</evidence>
<name>A0ABR0S6B9_9HYPO</name>
<protein>
    <submittedName>
        <fullName evidence="2">Uncharacterized protein</fullName>
    </submittedName>
</protein>
<reference evidence="2 3" key="1">
    <citation type="submission" date="2024-01" db="EMBL/GenBank/DDBJ databases">
        <title>Complete genome of Cladobotryum mycophilum ATHUM6906.</title>
        <authorList>
            <person name="Christinaki A.C."/>
            <person name="Myridakis A.I."/>
            <person name="Kouvelis V.N."/>
        </authorList>
    </citation>
    <scope>NUCLEOTIDE SEQUENCE [LARGE SCALE GENOMIC DNA]</scope>
    <source>
        <strain evidence="2 3">ATHUM6906</strain>
    </source>
</reference>
<gene>
    <name evidence="2" type="ORF">PT974_11355</name>
</gene>